<dbReference type="RefSeq" id="WP_152715573.1">
    <property type="nucleotide sequence ID" value="NZ_VOSJ01000183.1"/>
</dbReference>
<sequence length="64" mass="7070">MLLVALLALRIWDPGFIEALRQKSFDIYPLMHPHATRQNLVAAVDTDELSLRSLADAAAAPREG</sequence>
<organism evidence="1 2">
    <name type="scientific">Microvirga tunisiensis</name>
    <dbReference type="NCBI Taxonomy" id="2108360"/>
    <lineage>
        <taxon>Bacteria</taxon>
        <taxon>Pseudomonadati</taxon>
        <taxon>Pseudomonadota</taxon>
        <taxon>Alphaproteobacteria</taxon>
        <taxon>Hyphomicrobiales</taxon>
        <taxon>Methylobacteriaceae</taxon>
        <taxon>Microvirga</taxon>
    </lineage>
</organism>
<dbReference type="EMBL" id="VOSK01000181">
    <property type="protein sequence ID" value="MPR28910.1"/>
    <property type="molecule type" value="Genomic_DNA"/>
</dbReference>
<comment type="caution">
    <text evidence="1">The sequence shown here is derived from an EMBL/GenBank/DDBJ whole genome shotgun (WGS) entry which is preliminary data.</text>
</comment>
<reference evidence="1 2" key="1">
    <citation type="journal article" date="2019" name="Syst. Appl. Microbiol.">
        <title>Microvirga tunisiensis sp. nov., a root nodule symbiotic bacterium isolated from Lupinus micranthus and L. luteus grown in Northern Tunisia.</title>
        <authorList>
            <person name="Msaddak A."/>
            <person name="Rejili M."/>
            <person name="Duran D."/>
            <person name="Mars M."/>
            <person name="Palacios J.M."/>
            <person name="Ruiz-Argueso T."/>
            <person name="Rey L."/>
            <person name="Imperial J."/>
        </authorList>
    </citation>
    <scope>NUCLEOTIDE SEQUENCE [LARGE SCALE GENOMIC DNA]</scope>
    <source>
        <strain evidence="1 2">Lmie10</strain>
    </source>
</reference>
<proteinExistence type="predicted"/>
<dbReference type="AlphaFoldDB" id="A0A5N7MQI2"/>
<protein>
    <submittedName>
        <fullName evidence="1">Uncharacterized protein</fullName>
    </submittedName>
</protein>
<keyword evidence="2" id="KW-1185">Reference proteome</keyword>
<evidence type="ECO:0000313" key="1">
    <source>
        <dbReference type="EMBL" id="MPR28910.1"/>
    </source>
</evidence>
<evidence type="ECO:0000313" key="2">
    <source>
        <dbReference type="Proteomes" id="UP000403266"/>
    </source>
</evidence>
<gene>
    <name evidence="1" type="ORF">FS320_28240</name>
</gene>
<accession>A0A5N7MQI2</accession>
<dbReference type="Proteomes" id="UP000403266">
    <property type="component" value="Unassembled WGS sequence"/>
</dbReference>
<name>A0A5N7MQI2_9HYPH</name>